<protein>
    <submittedName>
        <fullName evidence="1">Uncharacterized protein</fullName>
    </submittedName>
</protein>
<dbReference type="EMBL" id="LR746274">
    <property type="protein sequence ID" value="CAA7404833.1"/>
    <property type="molecule type" value="Genomic_DNA"/>
</dbReference>
<dbReference type="EMBL" id="LR743598">
    <property type="protein sequence ID" value="CAA2628761.1"/>
    <property type="molecule type" value="Genomic_DNA"/>
</dbReference>
<accession>A0A7I8JCX1</accession>
<dbReference type="Proteomes" id="UP000663760">
    <property type="component" value="Chromosome 11"/>
</dbReference>
<dbReference type="AlphaFoldDB" id="A0A7I8JCX1"/>
<evidence type="ECO:0000313" key="1">
    <source>
        <dbReference type="EMBL" id="CAA2628761.1"/>
    </source>
</evidence>
<reference evidence="1" key="1">
    <citation type="submission" date="2019-12" db="EMBL/GenBank/DDBJ databases">
        <authorList>
            <person name="Scholz U."/>
            <person name="Mascher M."/>
            <person name="Fiebig A."/>
        </authorList>
    </citation>
    <scope>NUCLEOTIDE SEQUENCE</scope>
</reference>
<keyword evidence="3" id="KW-1185">Reference proteome</keyword>
<sequence>MPVHFRCVMIVEKCYNRYDSL</sequence>
<evidence type="ECO:0000313" key="2">
    <source>
        <dbReference type="EMBL" id="CAA7404833.1"/>
    </source>
</evidence>
<organism evidence="1">
    <name type="scientific">Spirodela intermedia</name>
    <name type="common">Intermediate duckweed</name>
    <dbReference type="NCBI Taxonomy" id="51605"/>
    <lineage>
        <taxon>Eukaryota</taxon>
        <taxon>Viridiplantae</taxon>
        <taxon>Streptophyta</taxon>
        <taxon>Embryophyta</taxon>
        <taxon>Tracheophyta</taxon>
        <taxon>Spermatophyta</taxon>
        <taxon>Magnoliopsida</taxon>
        <taxon>Liliopsida</taxon>
        <taxon>Araceae</taxon>
        <taxon>Lemnoideae</taxon>
        <taxon>Spirodela</taxon>
    </lineage>
</organism>
<name>A0A7I8JCX1_SPIIN</name>
<evidence type="ECO:0000313" key="3">
    <source>
        <dbReference type="Proteomes" id="UP000663760"/>
    </source>
</evidence>
<gene>
    <name evidence="1" type="ORF">SI7747_11014402</name>
    <name evidence="2" type="ORF">SI8410_11015511</name>
</gene>
<proteinExistence type="predicted"/>